<feature type="compositionally biased region" description="Polar residues" evidence="1">
    <location>
        <begin position="125"/>
        <end position="144"/>
    </location>
</feature>
<organism evidence="2 3">
    <name type="scientific">Nepenthes gracilis</name>
    <name type="common">Slender pitcher plant</name>
    <dbReference type="NCBI Taxonomy" id="150966"/>
    <lineage>
        <taxon>Eukaryota</taxon>
        <taxon>Viridiplantae</taxon>
        <taxon>Streptophyta</taxon>
        <taxon>Embryophyta</taxon>
        <taxon>Tracheophyta</taxon>
        <taxon>Spermatophyta</taxon>
        <taxon>Magnoliopsida</taxon>
        <taxon>eudicotyledons</taxon>
        <taxon>Gunneridae</taxon>
        <taxon>Pentapetalae</taxon>
        <taxon>Caryophyllales</taxon>
        <taxon>Nepenthaceae</taxon>
        <taxon>Nepenthes</taxon>
    </lineage>
</organism>
<comment type="caution">
    <text evidence="2">The sequence shown here is derived from an EMBL/GenBank/DDBJ whole genome shotgun (WGS) entry which is preliminary data.</text>
</comment>
<feature type="compositionally biased region" description="Polar residues" evidence="1">
    <location>
        <begin position="99"/>
        <end position="111"/>
    </location>
</feature>
<sequence length="199" mass="21050">MLRQNSPNSNCSSLQRDMSSLNGPNQSLGNIMPGSLLNTPRSPQPAVARQPLQLHQCGPPQQNHASMPQSCPPLQQMIQQLLEDMSKNNGADGQRKLLSGQNPGNHSSARNSIGLGNARSEPTAAGSNMPQSDSFKAASNSDYSSAAGGGNTGFNPKAPELPSGLQLADPTTLDMTHDFTENGFLSSDLSDDMGYGWRT</sequence>
<protein>
    <submittedName>
        <fullName evidence="2">Uncharacterized protein</fullName>
    </submittedName>
</protein>
<dbReference type="AlphaFoldDB" id="A0AAD3SUM6"/>
<evidence type="ECO:0000313" key="2">
    <source>
        <dbReference type="EMBL" id="GMH18408.1"/>
    </source>
</evidence>
<keyword evidence="3" id="KW-1185">Reference proteome</keyword>
<name>A0AAD3SUM6_NEPGR</name>
<dbReference type="EMBL" id="BSYO01000019">
    <property type="protein sequence ID" value="GMH18408.1"/>
    <property type="molecule type" value="Genomic_DNA"/>
</dbReference>
<feature type="compositionally biased region" description="Polar residues" evidence="1">
    <location>
        <begin position="1"/>
        <end position="29"/>
    </location>
</feature>
<dbReference type="Proteomes" id="UP001279734">
    <property type="component" value="Unassembled WGS sequence"/>
</dbReference>
<feature type="region of interest" description="Disordered" evidence="1">
    <location>
        <begin position="1"/>
        <end position="71"/>
    </location>
</feature>
<evidence type="ECO:0000256" key="1">
    <source>
        <dbReference type="SAM" id="MobiDB-lite"/>
    </source>
</evidence>
<proteinExistence type="predicted"/>
<reference evidence="2" key="1">
    <citation type="submission" date="2023-05" db="EMBL/GenBank/DDBJ databases">
        <title>Nepenthes gracilis genome sequencing.</title>
        <authorList>
            <person name="Fukushima K."/>
        </authorList>
    </citation>
    <scope>NUCLEOTIDE SEQUENCE</scope>
    <source>
        <strain evidence="2">SING2019-196</strain>
    </source>
</reference>
<accession>A0AAD3SUM6</accession>
<evidence type="ECO:0000313" key="3">
    <source>
        <dbReference type="Proteomes" id="UP001279734"/>
    </source>
</evidence>
<feature type="region of interest" description="Disordered" evidence="1">
    <location>
        <begin position="87"/>
        <end position="169"/>
    </location>
</feature>
<feature type="compositionally biased region" description="Polar residues" evidence="1">
    <location>
        <begin position="59"/>
        <end position="71"/>
    </location>
</feature>
<gene>
    <name evidence="2" type="ORF">Nepgr_020249</name>
</gene>